<reference evidence="1 3" key="1">
    <citation type="journal article" date="2004" name="Proc. Natl. Acad. Sci. U.S.A.">
        <title>Genome sequence of Picrophilus torridus and its implications for life around pH 0.</title>
        <authorList>
            <person name="Futterer O."/>
            <person name="Angelov A."/>
            <person name="Liesegang H."/>
            <person name="Gottschalk G."/>
            <person name="Schleper C."/>
            <person name="Schepers B."/>
            <person name="Dock C."/>
            <person name="Antranikian G."/>
            <person name="Liebl W."/>
        </authorList>
    </citation>
    <scope>NUCLEOTIDE SEQUENCE [LARGE SCALE GENOMIC DNA]</scope>
    <source>
        <strain evidence="3">ATCC 700027 / DSM 9790 / JCM 10055 / NBRC 100828</strain>
        <strain evidence="1">DSM 9790</strain>
    </source>
</reference>
<dbReference type="OrthoDB" id="42691at2157"/>
<dbReference type="EMBL" id="AE017261">
    <property type="protein sequence ID" value="AAT43942.1"/>
    <property type="molecule type" value="Genomic_DNA"/>
</dbReference>
<dbReference type="InParanoid" id="Q6KZB0"/>
<sequence length="268" mass="31071">MAQRSKSSLSKYIKMISSKSILDFLINGIYIDIDIDKIIRSEIDLESQRLRSKFNYSIIECAIKAINSAYYAALNGMTSAAFENNRFFLERVSLTKIISMMNIERNPYLMALEDKKWHEIINDKLIIYGAAQFTGRLKHYYGKSYDLYNACVYLTGVPLCSVHSKKFIKYSMTIDEISDLTKKKIDEKCNKCNKKAKRFVIALPKAGAVIALLGIYTNKDTTKLGRFYADYSRVLHPYGFYNYPKEMVFNLWALDTLRLFHVLNNIIR</sequence>
<reference evidence="1" key="2">
    <citation type="submission" date="2004-02" db="EMBL/GenBank/DDBJ databases">
        <authorList>
            <person name="Fuetterer O."/>
            <person name="Angelov A."/>
            <person name="Liesegang H."/>
            <person name="Gottschalk G."/>
            <person name="Schleper C."/>
            <person name="Schepers B."/>
            <person name="Dock C."/>
            <person name="Antranikian G."/>
            <person name="Liebl W."/>
        </authorList>
    </citation>
    <scope>NUCLEOTIDE SEQUENCE</scope>
    <source>
        <strain evidence="1">DSM 9790</strain>
    </source>
</reference>
<dbReference type="EMBL" id="FWYE01000002">
    <property type="protein sequence ID" value="SMD30984.1"/>
    <property type="molecule type" value="Genomic_DNA"/>
</dbReference>
<evidence type="ECO:0000313" key="2">
    <source>
        <dbReference type="EMBL" id="SMD30984.1"/>
    </source>
</evidence>
<gene>
    <name evidence="1" type="ordered locus">PTO1357</name>
    <name evidence="2" type="ORF">SAMN02745355_0902</name>
</gene>
<dbReference type="AlphaFoldDB" id="Q6KZB0"/>
<reference evidence="2 4" key="3">
    <citation type="submission" date="2017-04" db="EMBL/GenBank/DDBJ databases">
        <authorList>
            <person name="Varghese N."/>
            <person name="Submissions S."/>
        </authorList>
    </citation>
    <scope>NUCLEOTIDE SEQUENCE [LARGE SCALE GENOMIC DNA]</scope>
    <source>
        <strain evidence="2 4">DSM 9789</strain>
    </source>
</reference>
<evidence type="ECO:0000313" key="3">
    <source>
        <dbReference type="Proteomes" id="UP000000438"/>
    </source>
</evidence>
<evidence type="ECO:0000313" key="4">
    <source>
        <dbReference type="Proteomes" id="UP000192315"/>
    </source>
</evidence>
<accession>Q6KZB0</accession>
<dbReference type="eggNOG" id="arCOG06975">
    <property type="taxonomic scope" value="Archaea"/>
</dbReference>
<organism evidence="1 3">
    <name type="scientific">Picrophilus torridus (strain ATCC 700027 / DSM 9790 / JCM 10055 / NBRC 100828 / KAW 2/3)</name>
    <dbReference type="NCBI Taxonomy" id="1122961"/>
    <lineage>
        <taxon>Archaea</taxon>
        <taxon>Methanobacteriati</taxon>
        <taxon>Thermoplasmatota</taxon>
        <taxon>Thermoplasmata</taxon>
        <taxon>Thermoplasmatales</taxon>
        <taxon>Picrophilaceae</taxon>
        <taxon>Picrophilus</taxon>
    </lineage>
</organism>
<dbReference type="Proteomes" id="UP000000438">
    <property type="component" value="Chromosome"/>
</dbReference>
<dbReference type="KEGG" id="pto:PTO1357"/>
<dbReference type="PaxDb" id="263820-PTO1357"/>
<keyword evidence="4" id="KW-1185">Reference proteome</keyword>
<dbReference type="Proteomes" id="UP000192315">
    <property type="component" value="Unassembled WGS sequence"/>
</dbReference>
<dbReference type="STRING" id="263820.PTO1357"/>
<dbReference type="GeneID" id="2845180"/>
<dbReference type="HOGENOM" id="CLU_1014107_0_0_2"/>
<proteinExistence type="predicted"/>
<protein>
    <submittedName>
        <fullName evidence="1">Uncharacterized protein</fullName>
    </submittedName>
</protein>
<accession>A0A8G2FWY2</accession>
<dbReference type="RefSeq" id="WP_011178158.1">
    <property type="nucleotide sequence ID" value="NC_005877.1"/>
</dbReference>
<name>Q6KZB0_PICTO</name>
<evidence type="ECO:0000313" key="1">
    <source>
        <dbReference type="EMBL" id="AAT43942.1"/>
    </source>
</evidence>